<reference evidence="9 10" key="1">
    <citation type="submission" date="2020-08" db="EMBL/GenBank/DDBJ databases">
        <title>Sequencing the genomes of 1000 actinobacteria strains.</title>
        <authorList>
            <person name="Klenk H.-P."/>
        </authorList>
    </citation>
    <scope>NUCLEOTIDE SEQUENCE [LARGE SCALE GENOMIC DNA]</scope>
    <source>
        <strain evidence="9 10">DSM 102122</strain>
    </source>
</reference>
<evidence type="ECO:0000256" key="1">
    <source>
        <dbReference type="ARBA" id="ARBA00004651"/>
    </source>
</evidence>
<keyword evidence="3" id="KW-1003">Cell membrane</keyword>
<feature type="transmembrane region" description="Helical" evidence="7">
    <location>
        <begin position="212"/>
        <end position="237"/>
    </location>
</feature>
<feature type="domain" description="ABC transmembrane type-1" evidence="8">
    <location>
        <begin position="91"/>
        <end position="280"/>
    </location>
</feature>
<keyword evidence="10" id="KW-1185">Reference proteome</keyword>
<feature type="transmembrane region" description="Helical" evidence="7">
    <location>
        <begin position="33"/>
        <end position="56"/>
    </location>
</feature>
<dbReference type="InterPro" id="IPR050366">
    <property type="entry name" value="BP-dependent_transpt_permease"/>
</dbReference>
<dbReference type="PROSITE" id="PS50928">
    <property type="entry name" value="ABC_TM1"/>
    <property type="match status" value="1"/>
</dbReference>
<dbReference type="InterPro" id="IPR035906">
    <property type="entry name" value="MetI-like_sf"/>
</dbReference>
<dbReference type="GO" id="GO:0005886">
    <property type="term" value="C:plasma membrane"/>
    <property type="evidence" value="ECO:0007669"/>
    <property type="project" value="UniProtKB-SubCell"/>
</dbReference>
<feature type="transmembrane region" description="Helical" evidence="7">
    <location>
        <begin position="257"/>
        <end position="280"/>
    </location>
</feature>
<dbReference type="EMBL" id="JACHMM010000001">
    <property type="protein sequence ID" value="MBB5785706.1"/>
    <property type="molecule type" value="Genomic_DNA"/>
</dbReference>
<dbReference type="Gene3D" id="1.10.3720.10">
    <property type="entry name" value="MetI-like"/>
    <property type="match status" value="1"/>
</dbReference>
<keyword evidence="4 7" id="KW-0812">Transmembrane</keyword>
<dbReference type="InterPro" id="IPR000515">
    <property type="entry name" value="MetI-like"/>
</dbReference>
<keyword evidence="2 7" id="KW-0813">Transport</keyword>
<dbReference type="InterPro" id="IPR025966">
    <property type="entry name" value="OppC_N"/>
</dbReference>
<keyword evidence="5 7" id="KW-1133">Transmembrane helix</keyword>
<evidence type="ECO:0000256" key="5">
    <source>
        <dbReference type="ARBA" id="ARBA00022989"/>
    </source>
</evidence>
<evidence type="ECO:0000259" key="8">
    <source>
        <dbReference type="PROSITE" id="PS50928"/>
    </source>
</evidence>
<evidence type="ECO:0000256" key="7">
    <source>
        <dbReference type="RuleBase" id="RU363032"/>
    </source>
</evidence>
<dbReference type="GO" id="GO:0055085">
    <property type="term" value="P:transmembrane transport"/>
    <property type="evidence" value="ECO:0007669"/>
    <property type="project" value="InterPro"/>
</dbReference>
<name>A0A7W9GLG0_9ACTN</name>
<accession>A0A7W9GLG0</accession>
<dbReference type="CDD" id="cd06261">
    <property type="entry name" value="TM_PBP2"/>
    <property type="match status" value="1"/>
</dbReference>
<dbReference type="PANTHER" id="PTHR43386">
    <property type="entry name" value="OLIGOPEPTIDE TRANSPORT SYSTEM PERMEASE PROTEIN APPC"/>
    <property type="match status" value="1"/>
</dbReference>
<comment type="caution">
    <text evidence="9">The sequence shown here is derived from an EMBL/GenBank/DDBJ whole genome shotgun (WGS) entry which is preliminary data.</text>
</comment>
<evidence type="ECO:0000256" key="4">
    <source>
        <dbReference type="ARBA" id="ARBA00022692"/>
    </source>
</evidence>
<dbReference type="SUPFAM" id="SSF161098">
    <property type="entry name" value="MetI-like"/>
    <property type="match status" value="1"/>
</dbReference>
<sequence>MSAVTTVDTPSSEPVVRRRGVLRRIAGHRTGRIGLVLVGGVVLVALLAPVLAPFGAEEITGSPALSGPSGAHWLGTDELGRDVASRIIWGSRTSLQVGVLATLLALLVALPLGLVAGYFRGGLDTVVMRLTDTGLAFPFIVLAVGLTAILGPSMVNAAIAIGVSQVPMLIRVVRGETLSVREEDYIAASVADGAGSARILGRHVLPNIVNTLIVQVTVLMPFAIITESMLSFLGLGVQPPTPSWGVMLTAAQAYTTTAPWLAVFPGLAIFVAALGFNLLGDGARDALDPRRAR</sequence>
<dbReference type="Proteomes" id="UP000542813">
    <property type="component" value="Unassembled WGS sequence"/>
</dbReference>
<dbReference type="Pfam" id="PF00528">
    <property type="entry name" value="BPD_transp_1"/>
    <property type="match status" value="1"/>
</dbReference>
<keyword evidence="6 7" id="KW-0472">Membrane</keyword>
<evidence type="ECO:0000313" key="10">
    <source>
        <dbReference type="Proteomes" id="UP000542813"/>
    </source>
</evidence>
<proteinExistence type="inferred from homology"/>
<feature type="transmembrane region" description="Helical" evidence="7">
    <location>
        <begin position="99"/>
        <end position="119"/>
    </location>
</feature>
<evidence type="ECO:0000256" key="6">
    <source>
        <dbReference type="ARBA" id="ARBA00023136"/>
    </source>
</evidence>
<evidence type="ECO:0000256" key="3">
    <source>
        <dbReference type="ARBA" id="ARBA00022475"/>
    </source>
</evidence>
<dbReference type="AlphaFoldDB" id="A0A7W9GLG0"/>
<comment type="similarity">
    <text evidence="7">Belongs to the binding-protein-dependent transport system permease family.</text>
</comment>
<evidence type="ECO:0000313" key="9">
    <source>
        <dbReference type="EMBL" id="MBB5785706.1"/>
    </source>
</evidence>
<gene>
    <name evidence="9" type="ORF">HD601_000281</name>
</gene>
<dbReference type="Pfam" id="PF12911">
    <property type="entry name" value="OppC_N"/>
    <property type="match status" value="1"/>
</dbReference>
<comment type="subcellular location">
    <subcellularLocation>
        <location evidence="1 7">Cell membrane</location>
        <topology evidence="1 7">Multi-pass membrane protein</topology>
    </subcellularLocation>
</comment>
<evidence type="ECO:0000256" key="2">
    <source>
        <dbReference type="ARBA" id="ARBA00022448"/>
    </source>
</evidence>
<protein>
    <submittedName>
        <fullName evidence="9">Peptide/nickel transport system permease protein</fullName>
    </submittedName>
</protein>
<organism evidence="9 10">
    <name type="scientific">Jiangella mangrovi</name>
    <dbReference type="NCBI Taxonomy" id="1524084"/>
    <lineage>
        <taxon>Bacteria</taxon>
        <taxon>Bacillati</taxon>
        <taxon>Actinomycetota</taxon>
        <taxon>Actinomycetes</taxon>
        <taxon>Jiangellales</taxon>
        <taxon>Jiangellaceae</taxon>
        <taxon>Jiangella</taxon>
    </lineage>
</organism>
<dbReference type="PANTHER" id="PTHR43386:SF25">
    <property type="entry name" value="PEPTIDE ABC TRANSPORTER PERMEASE PROTEIN"/>
    <property type="match status" value="1"/>
</dbReference>